<dbReference type="EMBL" id="JNFF01000117">
    <property type="protein sequence ID" value="KEQ28195.1"/>
    <property type="molecule type" value="Genomic_DNA"/>
</dbReference>
<feature type="domain" description="Polysaccharide pyruvyl transferase" evidence="1">
    <location>
        <begin position="15"/>
        <end position="212"/>
    </location>
</feature>
<accession>A0A081PBX2</accession>
<dbReference type="Pfam" id="PF04230">
    <property type="entry name" value="PS_pyruv_trans"/>
    <property type="match status" value="1"/>
</dbReference>
<gene>
    <name evidence="2" type="ORF">N180_00730</name>
</gene>
<comment type="caution">
    <text evidence="2">The sequence shown here is derived from an EMBL/GenBank/DDBJ whole genome shotgun (WGS) entry which is preliminary data.</text>
</comment>
<dbReference type="RefSeq" id="WP_051760290.1">
    <property type="nucleotide sequence ID" value="NZ_JNFF01000117.1"/>
</dbReference>
<keyword evidence="3" id="KW-1185">Reference proteome</keyword>
<dbReference type="Proteomes" id="UP000028007">
    <property type="component" value="Unassembled WGS sequence"/>
</dbReference>
<protein>
    <recommendedName>
        <fullName evidence="1">Polysaccharide pyruvyl transferase domain-containing protein</fullName>
    </recommendedName>
</protein>
<dbReference type="AlphaFoldDB" id="A0A081PBX2"/>
<dbReference type="eggNOG" id="COG2327">
    <property type="taxonomic scope" value="Bacteria"/>
</dbReference>
<dbReference type="InterPro" id="IPR007345">
    <property type="entry name" value="Polysacch_pyruvyl_Trfase"/>
</dbReference>
<dbReference type="OrthoDB" id="9803627at2"/>
<evidence type="ECO:0000313" key="3">
    <source>
        <dbReference type="Proteomes" id="UP000028007"/>
    </source>
</evidence>
<reference evidence="2 3" key="1">
    <citation type="journal article" date="1992" name="Int. J. Syst. Bacteriol.">
        <title>Sphingobacterium antarcticus sp. nov. a Psychrotrophic Bacterium from the Soils of Schirmacher Oasis, Antarctica.</title>
        <authorList>
            <person name="Shivaji S."/>
            <person name="Ray M.K."/>
            <person name="Rao N.S."/>
            <person name="Saiserr L."/>
            <person name="Jagannadham M.V."/>
            <person name="Kumar G.S."/>
            <person name="Reddy G."/>
            <person name="Bhargava P.M."/>
        </authorList>
    </citation>
    <scope>NUCLEOTIDE SEQUENCE [LARGE SCALE GENOMIC DNA]</scope>
    <source>
        <strain evidence="2 3">4BY</strain>
    </source>
</reference>
<sequence>MLKRKINLIYWDSDNFGDALSPLLIQELSGIQTQHKLSPLSRYNVRVLFKRLSKYELYRLKSIIFPWQKTLLCVGSIMSWGKRKSDIWGSGFMNKCDSFKGGKTFAVRGKLTDRKLIEEGFNGCSVYGDPALLLPLWIEPKHEKHYKLGIVPHWHEVDYFLENYKDKYHIIDLRTRDIEKVVKEIMACEYVLSTSLHGVIVAHAYNIPSLWIKKGYIDTDGFKFNDYFSSVDIPFYDGLSNIEEILDSEDNWKSYFEEHKSKMLINNLLSEIQSGLLKSAPFPLKAKYKKMIL</sequence>
<organism evidence="2 3">
    <name type="scientific">Pedobacter antarcticus 4BY</name>
    <dbReference type="NCBI Taxonomy" id="1358423"/>
    <lineage>
        <taxon>Bacteria</taxon>
        <taxon>Pseudomonadati</taxon>
        <taxon>Bacteroidota</taxon>
        <taxon>Sphingobacteriia</taxon>
        <taxon>Sphingobacteriales</taxon>
        <taxon>Sphingobacteriaceae</taxon>
        <taxon>Pedobacter</taxon>
    </lineage>
</organism>
<name>A0A081PBX2_9SPHI</name>
<proteinExistence type="predicted"/>
<evidence type="ECO:0000259" key="1">
    <source>
        <dbReference type="Pfam" id="PF04230"/>
    </source>
</evidence>
<evidence type="ECO:0000313" key="2">
    <source>
        <dbReference type="EMBL" id="KEQ28195.1"/>
    </source>
</evidence>